<gene>
    <name evidence="1" type="ORF">ACFPMF_15535</name>
</gene>
<sequence>MTTKKKSGESVVLPRPKPKQSIKDRIMPFFEHHASIQTAQVPLLTEEELAAIDASISTKREKNIFNQYIEWDRQLLLALTSLEQFRYALREDMAYITGYAMLWESYQQTQDFFNVMVSELEEGKKKKMLDYILQEEQYHFAELKVSDQKIQFLTDTPNNTLEPVIAQWRVHAERLIRTGKAIMRAIGEFMSKTGYQPKAYVDRLNEVAEEFSAEQSFLPKYGRRTPDAVARNDRFAIYPDANSIEYDREYYEDYAQSLSLTSDKV</sequence>
<protein>
    <submittedName>
        <fullName evidence="1">Uncharacterized protein</fullName>
    </submittedName>
</protein>
<dbReference type="Proteomes" id="UP001596106">
    <property type="component" value="Unassembled WGS sequence"/>
</dbReference>
<keyword evidence="2" id="KW-1185">Reference proteome</keyword>
<reference evidence="2" key="1">
    <citation type="journal article" date="2019" name="Int. J. Syst. Evol. Microbiol.">
        <title>The Global Catalogue of Microorganisms (GCM) 10K type strain sequencing project: providing services to taxonomists for standard genome sequencing and annotation.</title>
        <authorList>
            <consortium name="The Broad Institute Genomics Platform"/>
            <consortium name="The Broad Institute Genome Sequencing Center for Infectious Disease"/>
            <person name="Wu L."/>
            <person name="Ma J."/>
        </authorList>
    </citation>
    <scope>NUCLEOTIDE SEQUENCE [LARGE SCALE GENOMIC DNA]</scope>
    <source>
        <strain evidence="2">CCUG 55250</strain>
    </source>
</reference>
<proteinExistence type="predicted"/>
<comment type="caution">
    <text evidence="1">The sequence shown here is derived from an EMBL/GenBank/DDBJ whole genome shotgun (WGS) entry which is preliminary data.</text>
</comment>
<dbReference type="EMBL" id="JBHSMA010000004">
    <property type="protein sequence ID" value="MFC5410734.1"/>
    <property type="molecule type" value="Genomic_DNA"/>
</dbReference>
<accession>A0ABW0ICV8</accession>
<organism evidence="1 2">
    <name type="scientific">Larkinella bovis</name>
    <dbReference type="NCBI Taxonomy" id="683041"/>
    <lineage>
        <taxon>Bacteria</taxon>
        <taxon>Pseudomonadati</taxon>
        <taxon>Bacteroidota</taxon>
        <taxon>Cytophagia</taxon>
        <taxon>Cytophagales</taxon>
        <taxon>Spirosomataceae</taxon>
        <taxon>Larkinella</taxon>
    </lineage>
</organism>
<dbReference type="RefSeq" id="WP_379846701.1">
    <property type="nucleotide sequence ID" value="NZ_JBHSMA010000004.1"/>
</dbReference>
<name>A0ABW0ICV8_9BACT</name>
<evidence type="ECO:0000313" key="2">
    <source>
        <dbReference type="Proteomes" id="UP001596106"/>
    </source>
</evidence>
<evidence type="ECO:0000313" key="1">
    <source>
        <dbReference type="EMBL" id="MFC5410734.1"/>
    </source>
</evidence>